<dbReference type="NCBIfam" id="NF033679">
    <property type="entry name" value="DNRLRE_dom"/>
    <property type="match status" value="1"/>
</dbReference>
<protein>
    <submittedName>
        <fullName evidence="8">Uncharacterized protein</fullName>
    </submittedName>
</protein>
<gene>
    <name evidence="8" type="ORF">CVT63_03565</name>
</gene>
<sequence>MPASHITDADSRGANLEEMNNASARRYVRLALAVLFTLIAVIWLGWEPVATTDKASLAVQLFTATPTLAPNTGAIAGYAWQDSNANSFHDPGETLLAGMQLTLSQGGQVLFTATTGPDGEYRFASLGQGVYTLVATPPTGYQLTTDASYNVFVTAGAVLQLNFGARFVPTPTPTATPIPTLDIDHAPFASCGGVVLADTAAGHNDVRRYACRPEWNESGPELVYRIELGRGQLLTAVLLNATADLDLFLLPSAYPETCLVAGDNYISFNVQPGIFFLAVDGYQGASGTFTLRLECPYATQATITPTPTPSATPTATATFTPGPTPSVTPTRPVDFSYLPLAYRSYPLATAEPVTLTFQQDLDGYTGTADTMISVWETGRNFGDSDRLRLRYVRSPEGTDMAPLLRFNLALLPTEATIVEAKLKLYLVAAPKHDLRGQVHGLLHDWDEYTATWLQAAHGVPWAMEGARDPGGDYTPWSTDIQQIEAADRWYTFDVTDLVRIWVSQPSQNFGLILLAKAGDSDSNVEAGFASREHTDRTLRPQLTVAYWVPAATTLY</sequence>
<dbReference type="EMBL" id="PHEX01000023">
    <property type="protein sequence ID" value="PKQ28285.1"/>
    <property type="molecule type" value="Genomic_DNA"/>
</dbReference>
<dbReference type="Gene3D" id="2.60.40.10">
    <property type="entry name" value="Immunoglobulins"/>
    <property type="match status" value="1"/>
</dbReference>
<keyword evidence="5" id="KW-0472">Membrane</keyword>
<feature type="compositionally biased region" description="Low complexity" evidence="4">
    <location>
        <begin position="304"/>
        <end position="321"/>
    </location>
</feature>
<evidence type="ECO:0000256" key="4">
    <source>
        <dbReference type="SAM" id="MobiDB-lite"/>
    </source>
</evidence>
<keyword evidence="3" id="KW-0732">Signal</keyword>
<dbReference type="Proteomes" id="UP000233654">
    <property type="component" value="Unassembled WGS sequence"/>
</dbReference>
<name>A0A2N3G6D4_9ACTN</name>
<keyword evidence="5" id="KW-0812">Transmembrane</keyword>
<dbReference type="InterPro" id="IPR013783">
    <property type="entry name" value="Ig-like_fold"/>
</dbReference>
<dbReference type="Pfam" id="PF06848">
    <property type="entry name" value="Disaggr_repeat"/>
    <property type="match status" value="1"/>
</dbReference>
<evidence type="ECO:0000259" key="7">
    <source>
        <dbReference type="Pfam" id="PF17210"/>
    </source>
</evidence>
<dbReference type="Gene3D" id="2.60.120.970">
    <property type="match status" value="1"/>
</dbReference>
<dbReference type="InterPro" id="IPR033764">
    <property type="entry name" value="Sdr_B"/>
</dbReference>
<accession>A0A2N3G6D4</accession>
<reference evidence="8 9" key="1">
    <citation type="journal article" date="2017" name="ISME J.">
        <title>Potential for microbial H2 and metal transformations associated with novel bacteria and archaea in deep terrestrial subsurface sediments.</title>
        <authorList>
            <person name="Hernsdorf A.W."/>
            <person name="Amano Y."/>
            <person name="Miyakawa K."/>
            <person name="Ise K."/>
            <person name="Suzuki Y."/>
            <person name="Anantharaman K."/>
            <person name="Probst A."/>
            <person name="Burstein D."/>
            <person name="Thomas B.C."/>
            <person name="Banfield J.F."/>
        </authorList>
    </citation>
    <scope>NUCLEOTIDE SEQUENCE [LARGE SCALE GENOMIC DNA]</scope>
    <source>
        <strain evidence="8">HGW-Actinobacteria-3</strain>
    </source>
</reference>
<dbReference type="Pfam" id="PF17210">
    <property type="entry name" value="SdrD_B"/>
    <property type="match status" value="1"/>
</dbReference>
<evidence type="ECO:0000256" key="3">
    <source>
        <dbReference type="ARBA" id="ARBA00022729"/>
    </source>
</evidence>
<evidence type="ECO:0000313" key="8">
    <source>
        <dbReference type="EMBL" id="PKQ28285.1"/>
    </source>
</evidence>
<proteinExistence type="predicted"/>
<evidence type="ECO:0000256" key="5">
    <source>
        <dbReference type="SAM" id="Phobius"/>
    </source>
</evidence>
<feature type="transmembrane region" description="Helical" evidence="5">
    <location>
        <begin position="27"/>
        <end position="46"/>
    </location>
</feature>
<keyword evidence="5" id="KW-1133">Transmembrane helix</keyword>
<feature type="region of interest" description="Disordered" evidence="4">
    <location>
        <begin position="304"/>
        <end position="325"/>
    </location>
</feature>
<feature type="domain" description="SD-repeat containing protein B" evidence="7">
    <location>
        <begin position="75"/>
        <end position="146"/>
    </location>
</feature>
<evidence type="ECO:0000256" key="1">
    <source>
        <dbReference type="ARBA" id="ARBA00004613"/>
    </source>
</evidence>
<organism evidence="8 9">
    <name type="scientific">Candidatus Anoxymicrobium japonicum</name>
    <dbReference type="NCBI Taxonomy" id="2013648"/>
    <lineage>
        <taxon>Bacteria</taxon>
        <taxon>Bacillati</taxon>
        <taxon>Actinomycetota</taxon>
        <taxon>Candidatus Geothermincolia</taxon>
        <taxon>Candidatus Geothermincolales</taxon>
        <taxon>Candidatus Anoxymicrobiaceae</taxon>
        <taxon>Candidatus Anoxymicrobium</taxon>
    </lineage>
</organism>
<keyword evidence="2" id="KW-0964">Secreted</keyword>
<dbReference type="AlphaFoldDB" id="A0A2N3G6D4"/>
<dbReference type="SUPFAM" id="SSF117074">
    <property type="entry name" value="Hypothetical protein PA1324"/>
    <property type="match status" value="1"/>
</dbReference>
<comment type="caution">
    <text evidence="8">The sequence shown here is derived from an EMBL/GenBank/DDBJ whole genome shotgun (WGS) entry which is preliminary data.</text>
</comment>
<evidence type="ECO:0000313" key="9">
    <source>
        <dbReference type="Proteomes" id="UP000233654"/>
    </source>
</evidence>
<feature type="domain" description="Disaggregatase-related" evidence="6">
    <location>
        <begin position="402"/>
        <end position="544"/>
    </location>
</feature>
<dbReference type="GO" id="GO:0005975">
    <property type="term" value="P:carbohydrate metabolic process"/>
    <property type="evidence" value="ECO:0007669"/>
    <property type="project" value="UniProtKB-ARBA"/>
</dbReference>
<comment type="subcellular location">
    <subcellularLocation>
        <location evidence="1">Secreted</location>
    </subcellularLocation>
</comment>
<dbReference type="InterPro" id="IPR010671">
    <property type="entry name" value="Disaggr-rel_dom"/>
</dbReference>
<evidence type="ECO:0000259" key="6">
    <source>
        <dbReference type="Pfam" id="PF06848"/>
    </source>
</evidence>
<dbReference type="GO" id="GO:0005576">
    <property type="term" value="C:extracellular region"/>
    <property type="evidence" value="ECO:0007669"/>
    <property type="project" value="UniProtKB-SubCell"/>
</dbReference>
<evidence type="ECO:0000256" key="2">
    <source>
        <dbReference type="ARBA" id="ARBA00022525"/>
    </source>
</evidence>